<evidence type="ECO:0000256" key="3">
    <source>
        <dbReference type="ARBA" id="ARBA00022723"/>
    </source>
</evidence>
<evidence type="ECO:0000256" key="4">
    <source>
        <dbReference type="ARBA" id="ARBA00022801"/>
    </source>
</evidence>
<keyword evidence="4" id="KW-0378">Hydrolase</keyword>
<feature type="binding site" evidence="7">
    <location>
        <position position="549"/>
    </location>
    <ligand>
        <name>Zn(2+)</name>
        <dbReference type="ChEBI" id="CHEBI:29105"/>
        <label>1</label>
    </ligand>
</feature>
<dbReference type="CDD" id="cd05674">
    <property type="entry name" value="M20_yscS"/>
    <property type="match status" value="1"/>
</dbReference>
<keyword evidence="5 7" id="KW-0862">Zinc</keyword>
<protein>
    <recommendedName>
        <fullName evidence="8">Peptidase M20 dimerisation domain-containing protein</fullName>
    </recommendedName>
</protein>
<dbReference type="GO" id="GO:0051603">
    <property type="term" value="P:proteolysis involved in protein catabolic process"/>
    <property type="evidence" value="ECO:0007669"/>
    <property type="project" value="TreeGrafter"/>
</dbReference>
<feature type="binding site" evidence="7">
    <location>
        <position position="231"/>
    </location>
    <ligand>
        <name>Zn(2+)</name>
        <dbReference type="ChEBI" id="CHEBI:29105"/>
        <label>1</label>
    </ligand>
</feature>
<dbReference type="InterPro" id="IPR011650">
    <property type="entry name" value="Peptidase_M20_dimer"/>
</dbReference>
<dbReference type="InterPro" id="IPR047177">
    <property type="entry name" value="Pept_M20A"/>
</dbReference>
<dbReference type="SUPFAM" id="SSF55031">
    <property type="entry name" value="Bacterial exopeptidase dimerisation domain"/>
    <property type="match status" value="1"/>
</dbReference>
<dbReference type="Gene3D" id="3.30.70.360">
    <property type="match status" value="1"/>
</dbReference>
<organism evidence="9 10">
    <name type="scientific">Roridomyces roridus</name>
    <dbReference type="NCBI Taxonomy" id="1738132"/>
    <lineage>
        <taxon>Eukaryota</taxon>
        <taxon>Fungi</taxon>
        <taxon>Dikarya</taxon>
        <taxon>Basidiomycota</taxon>
        <taxon>Agaricomycotina</taxon>
        <taxon>Agaricomycetes</taxon>
        <taxon>Agaricomycetidae</taxon>
        <taxon>Agaricales</taxon>
        <taxon>Marasmiineae</taxon>
        <taxon>Mycenaceae</taxon>
        <taxon>Roridomyces</taxon>
    </lineage>
</organism>
<dbReference type="AlphaFoldDB" id="A0AAD7CKN7"/>
<dbReference type="Pfam" id="PF01546">
    <property type="entry name" value="Peptidase_M20"/>
    <property type="match status" value="1"/>
</dbReference>
<dbReference type="Proteomes" id="UP001221142">
    <property type="component" value="Unassembled WGS sequence"/>
</dbReference>
<keyword evidence="3 7" id="KW-0479">Metal-binding</keyword>
<dbReference type="InterPro" id="IPR002933">
    <property type="entry name" value="Peptidase_M20"/>
</dbReference>
<dbReference type="GO" id="GO:0000328">
    <property type="term" value="C:fungal-type vacuole lumen"/>
    <property type="evidence" value="ECO:0007669"/>
    <property type="project" value="TreeGrafter"/>
</dbReference>
<dbReference type="PANTHER" id="PTHR45962:SF1">
    <property type="entry name" value="N-FATTY-ACYL-AMINO ACID SYNTHASE_HYDROLASE PM20D1"/>
    <property type="match status" value="1"/>
</dbReference>
<dbReference type="EMBL" id="JARKIF010000001">
    <property type="protein sequence ID" value="KAJ7650979.1"/>
    <property type="molecule type" value="Genomic_DNA"/>
</dbReference>
<sequence length="580" mass="62343">MKASSATPSSPPKPPAFIWGVLTAIALLLCLRLQLYPVLSFLEPHTAPPVQACPQVDSLVPKINEAIWEGTLQATASDSFKARAVDWLAGAIRIPTEAFDNMEAVGVDPRWNVFGDLHAYLAEAFPLVYANFKVRTVNTYGLWYEWTGSDTSLKPMLLMAHQDVVPVEPSTVSQWTHPPFSGYFDGHRIWGRGSSDDKNGLIGILSALEVLLENSFTPTRTLILAFGFDEEVTGLEGAAQLAKALLDTYGGNSFALVVDEGGGVIEQFGVAAAFLGVAEKGYLDVVVQVTAPGGHSSIPPDHTSIGILAAMLVQIEDTPHPVQLTRESTPYHTFQCLAAYGQTMTPAVKRLIEDSASSDAALHALEATLSKNPLYKAQIQTTTAIDVIRGGVKANALPEQVQALINHRILSESSVAAVHAYDAALLQPLAERFNLTFKAFGSEMSEPLLSASGALTMEGLYPLEPAPVSPTHGAEAEAFRLLSGSIRATFDSRRGAAAGGESVVVVPASGTGNTDTQFYWSLSPHIFRYGHSGSAHVRGEDDDILNGIHTVDEYIDADDFVEIIRFYLTLILNVDESKVV</sequence>
<feature type="domain" description="Peptidase M20 dimerisation" evidence="8">
    <location>
        <begin position="277"/>
        <end position="424"/>
    </location>
</feature>
<evidence type="ECO:0000259" key="8">
    <source>
        <dbReference type="Pfam" id="PF07687"/>
    </source>
</evidence>
<name>A0AAD7CKN7_9AGAR</name>
<dbReference type="GO" id="GO:0046872">
    <property type="term" value="F:metal ion binding"/>
    <property type="evidence" value="ECO:0007669"/>
    <property type="project" value="UniProtKB-KW"/>
</dbReference>
<evidence type="ECO:0000313" key="9">
    <source>
        <dbReference type="EMBL" id="KAJ7650979.1"/>
    </source>
</evidence>
<evidence type="ECO:0000256" key="1">
    <source>
        <dbReference type="ARBA" id="ARBA00006247"/>
    </source>
</evidence>
<dbReference type="GO" id="GO:0004181">
    <property type="term" value="F:metallocarboxypeptidase activity"/>
    <property type="evidence" value="ECO:0007669"/>
    <property type="project" value="InterPro"/>
</dbReference>
<dbReference type="InterPro" id="IPR036264">
    <property type="entry name" value="Bact_exopeptidase_dim_dom"/>
</dbReference>
<comment type="similarity">
    <text evidence="1">Belongs to the peptidase M20A family.</text>
</comment>
<dbReference type="Gene3D" id="3.40.630.10">
    <property type="entry name" value="Zn peptidases"/>
    <property type="match status" value="1"/>
</dbReference>
<gene>
    <name evidence="9" type="ORF">FB45DRAFT_889258</name>
</gene>
<feature type="binding site" evidence="7">
    <location>
        <position position="161"/>
    </location>
    <ligand>
        <name>Zn(2+)</name>
        <dbReference type="ChEBI" id="CHEBI:29105"/>
        <label>2</label>
    </ligand>
</feature>
<keyword evidence="2" id="KW-0645">Protease</keyword>
<dbReference type="InterPro" id="IPR001261">
    <property type="entry name" value="ArgE/DapE_CS"/>
</dbReference>
<feature type="active site" description="Proton acceptor" evidence="6">
    <location>
        <position position="230"/>
    </location>
</feature>
<evidence type="ECO:0000256" key="7">
    <source>
        <dbReference type="PIRSR" id="PIRSR037217-2"/>
    </source>
</evidence>
<dbReference type="Pfam" id="PF07687">
    <property type="entry name" value="M20_dimer"/>
    <property type="match status" value="1"/>
</dbReference>
<dbReference type="InterPro" id="IPR017141">
    <property type="entry name" value="Pept_M20_carboxypep"/>
</dbReference>
<dbReference type="FunFam" id="3.40.630.10:FF:000027">
    <property type="entry name" value="N-fatty-acyl-amino acid synthase/hydrolase PM20D1"/>
    <property type="match status" value="1"/>
</dbReference>
<feature type="binding site" evidence="7">
    <location>
        <position position="196"/>
    </location>
    <ligand>
        <name>Zn(2+)</name>
        <dbReference type="ChEBI" id="CHEBI:29105"/>
        <label>1</label>
    </ligand>
</feature>
<evidence type="ECO:0000256" key="2">
    <source>
        <dbReference type="ARBA" id="ARBA00022670"/>
    </source>
</evidence>
<dbReference type="PIRSF" id="PIRSF037217">
    <property type="entry name" value="Carboxypeptidase_S"/>
    <property type="match status" value="1"/>
</dbReference>
<proteinExistence type="inferred from homology"/>
<evidence type="ECO:0000256" key="6">
    <source>
        <dbReference type="PIRSR" id="PIRSR037217-1"/>
    </source>
</evidence>
<feature type="binding site" evidence="7">
    <location>
        <position position="196"/>
    </location>
    <ligand>
        <name>Zn(2+)</name>
        <dbReference type="ChEBI" id="CHEBI:29105"/>
        <label>2</label>
    </ligand>
</feature>
<dbReference type="SUPFAM" id="SSF53187">
    <property type="entry name" value="Zn-dependent exopeptidases"/>
    <property type="match status" value="1"/>
</dbReference>
<accession>A0AAD7CKN7</accession>
<feature type="active site" evidence="6">
    <location>
        <position position="163"/>
    </location>
</feature>
<dbReference type="PANTHER" id="PTHR45962">
    <property type="entry name" value="N-FATTY-ACYL-AMINO ACID SYNTHASE/HYDROLASE PM20D1"/>
    <property type="match status" value="1"/>
</dbReference>
<evidence type="ECO:0000256" key="5">
    <source>
        <dbReference type="ARBA" id="ARBA00022833"/>
    </source>
</evidence>
<feature type="binding site" evidence="7">
    <location>
        <position position="259"/>
    </location>
    <ligand>
        <name>Zn(2+)</name>
        <dbReference type="ChEBI" id="CHEBI:29105"/>
        <label>2</label>
    </ligand>
</feature>
<evidence type="ECO:0000313" key="10">
    <source>
        <dbReference type="Proteomes" id="UP001221142"/>
    </source>
</evidence>
<dbReference type="PROSITE" id="PS00759">
    <property type="entry name" value="ARGE_DAPE_CPG2_2"/>
    <property type="match status" value="1"/>
</dbReference>
<keyword evidence="10" id="KW-1185">Reference proteome</keyword>
<comment type="caution">
    <text evidence="9">The sequence shown here is derived from an EMBL/GenBank/DDBJ whole genome shotgun (WGS) entry which is preliminary data.</text>
</comment>
<reference evidence="9" key="1">
    <citation type="submission" date="2023-03" db="EMBL/GenBank/DDBJ databases">
        <title>Massive genome expansion in bonnet fungi (Mycena s.s.) driven by repeated elements and novel gene families across ecological guilds.</title>
        <authorList>
            <consortium name="Lawrence Berkeley National Laboratory"/>
            <person name="Harder C.B."/>
            <person name="Miyauchi S."/>
            <person name="Viragh M."/>
            <person name="Kuo A."/>
            <person name="Thoen E."/>
            <person name="Andreopoulos B."/>
            <person name="Lu D."/>
            <person name="Skrede I."/>
            <person name="Drula E."/>
            <person name="Henrissat B."/>
            <person name="Morin E."/>
            <person name="Kohler A."/>
            <person name="Barry K."/>
            <person name="LaButti K."/>
            <person name="Morin E."/>
            <person name="Salamov A."/>
            <person name="Lipzen A."/>
            <person name="Mereny Z."/>
            <person name="Hegedus B."/>
            <person name="Baldrian P."/>
            <person name="Stursova M."/>
            <person name="Weitz H."/>
            <person name="Taylor A."/>
            <person name="Grigoriev I.V."/>
            <person name="Nagy L.G."/>
            <person name="Martin F."/>
            <person name="Kauserud H."/>
        </authorList>
    </citation>
    <scope>NUCLEOTIDE SEQUENCE</scope>
    <source>
        <strain evidence="9">9284</strain>
    </source>
</reference>